<dbReference type="PANTHER" id="PTHR32338">
    <property type="entry name" value="N-ACETYL-GAMMA-GLUTAMYL-PHOSPHATE REDUCTASE, CHLOROPLASTIC-RELATED-RELATED"/>
    <property type="match status" value="1"/>
</dbReference>
<dbReference type="RefSeq" id="WP_005489916.1">
    <property type="nucleotide sequence ID" value="NZ_CAUI01000023.1"/>
</dbReference>
<evidence type="ECO:0000256" key="1">
    <source>
        <dbReference type="ARBA" id="ARBA00022571"/>
    </source>
</evidence>
<dbReference type="GO" id="GO:0006526">
    <property type="term" value="P:L-arginine biosynthetic process"/>
    <property type="evidence" value="ECO:0007669"/>
    <property type="project" value="UniProtKB-UniRule"/>
</dbReference>
<dbReference type="AlphaFoldDB" id="M5E378"/>
<keyword evidence="2 5" id="KW-0028">Amino-acid biosynthesis</keyword>
<dbReference type="EMBL" id="CAUI01000023">
    <property type="protein sequence ID" value="CCU80655.1"/>
    <property type="molecule type" value="Genomic_DNA"/>
</dbReference>
<comment type="function">
    <text evidence="5">Catalyzes the NADPH-dependent reduction of N-acetyl-5-glutamyl phosphate to yield N-acetyl-L-glutamate 5-semialdehyde.</text>
</comment>
<dbReference type="GO" id="GO:0051287">
    <property type="term" value="F:NAD binding"/>
    <property type="evidence" value="ECO:0007669"/>
    <property type="project" value="InterPro"/>
</dbReference>
<keyword evidence="3 5" id="KW-0521">NADP</keyword>
<feature type="active site" evidence="5 6">
    <location>
        <position position="151"/>
    </location>
</feature>
<keyword evidence="4 5" id="KW-0560">Oxidoreductase</keyword>
<dbReference type="CDD" id="cd23934">
    <property type="entry name" value="AGPR_1_C"/>
    <property type="match status" value="1"/>
</dbReference>
<reference evidence="9" key="1">
    <citation type="journal article" date="2013" name="Genome Announc.">
        <title>Genome Sequence of Halanaerobium saccharolyticum subsp. saccharolyticum Strain DSM 6643T, a Halophilic Hydrogen-Producing Bacterium.</title>
        <authorList>
            <person name="Kivisto A."/>
            <person name="Larjo A."/>
            <person name="Ciranna A."/>
            <person name="Santala V."/>
            <person name="Roos C."/>
            <person name="Karp M."/>
        </authorList>
    </citation>
    <scope>NUCLEOTIDE SEQUENCE [LARGE SCALE GENOMIC DNA]</scope>
    <source>
        <strain evidence="9">DSM 6643</strain>
    </source>
</reference>
<dbReference type="InParanoid" id="M5E378"/>
<dbReference type="SMART" id="SM00859">
    <property type="entry name" value="Semialdhyde_dh"/>
    <property type="match status" value="1"/>
</dbReference>
<dbReference type="NCBIfam" id="TIGR01850">
    <property type="entry name" value="argC"/>
    <property type="match status" value="1"/>
</dbReference>
<dbReference type="FunCoup" id="M5E378">
    <property type="interactions" value="358"/>
</dbReference>
<accession>M5E378</accession>
<dbReference type="InterPro" id="IPR000706">
    <property type="entry name" value="AGPR_type-1"/>
</dbReference>
<dbReference type="Proteomes" id="UP000012063">
    <property type="component" value="Unassembled WGS sequence"/>
</dbReference>
<comment type="subcellular location">
    <subcellularLocation>
        <location evidence="5">Cytoplasm</location>
    </subcellularLocation>
</comment>
<keyword evidence="5" id="KW-0963">Cytoplasm</keyword>
<dbReference type="GO" id="GO:0005737">
    <property type="term" value="C:cytoplasm"/>
    <property type="evidence" value="ECO:0007669"/>
    <property type="project" value="UniProtKB-SubCell"/>
</dbReference>
<dbReference type="GO" id="GO:0070401">
    <property type="term" value="F:NADP+ binding"/>
    <property type="evidence" value="ECO:0007669"/>
    <property type="project" value="InterPro"/>
</dbReference>
<feature type="domain" description="Semialdehyde dehydrogenase NAD-binding" evidence="7">
    <location>
        <begin position="3"/>
        <end position="143"/>
    </location>
</feature>
<keyword evidence="1 5" id="KW-0055">Arginine biosynthesis</keyword>
<dbReference type="Pfam" id="PF22698">
    <property type="entry name" value="Semialdhyde_dhC_1"/>
    <property type="match status" value="2"/>
</dbReference>
<evidence type="ECO:0000313" key="9">
    <source>
        <dbReference type="Proteomes" id="UP000012063"/>
    </source>
</evidence>
<comment type="caution">
    <text evidence="8">The sequence shown here is derived from an EMBL/GenBank/DDBJ whole genome shotgun (WGS) entry which is preliminary data.</text>
</comment>
<dbReference type="Pfam" id="PF01118">
    <property type="entry name" value="Semialdhyde_dh"/>
    <property type="match status" value="1"/>
</dbReference>
<dbReference type="OrthoDB" id="9801289at2"/>
<dbReference type="SUPFAM" id="SSF51735">
    <property type="entry name" value="NAD(P)-binding Rossmann-fold domains"/>
    <property type="match status" value="1"/>
</dbReference>
<evidence type="ECO:0000256" key="3">
    <source>
        <dbReference type="ARBA" id="ARBA00022857"/>
    </source>
</evidence>
<gene>
    <name evidence="5" type="primary">argC</name>
    <name evidence="8" type="ORF">HSACCH_02203</name>
</gene>
<dbReference type="EC" id="1.2.1.38" evidence="5"/>
<organism evidence="8 9">
    <name type="scientific">Halanaerobium saccharolyticum subsp. saccharolyticum DSM 6643</name>
    <dbReference type="NCBI Taxonomy" id="1293054"/>
    <lineage>
        <taxon>Bacteria</taxon>
        <taxon>Bacillati</taxon>
        <taxon>Bacillota</taxon>
        <taxon>Clostridia</taxon>
        <taxon>Halanaerobiales</taxon>
        <taxon>Halanaerobiaceae</taxon>
        <taxon>Halanaerobium</taxon>
    </lineage>
</organism>
<dbReference type="eggNOG" id="COG0002">
    <property type="taxonomic scope" value="Bacteria"/>
</dbReference>
<name>M5E378_9FIRM</name>
<sequence>MINVSIIGATGYVGVELMRLLHEHPEVEIKDLVSKSSAGQLLIDIYPQFRGSKLNDQKLIALKDFKAEASDLIFTALPHGVSQDIVAELYGKGPKIIDLSGDFRYQDVDIYEEWYGFEHRHPELVKEAVYGLVELNRSKIKNANLVANPGCYVTASLLALLPLINFKKADPYSIIIDAKSGVSGAGRSLKENLLFTETHNSMKAYSPGVHRHGSEIEYILNQYLKGSYTENKIYDSKVTVDSSNLEKEKNRVEVLFTPHLVPIKRGILATIYLDLKEASSAAEILEIYQQAYNQEEFVQVLADKLPEIKNIAGSNFAQIGFKYDQRTNKIIIVSVIDNMLKGAAGQAVQNMNLIFGFAENIGLKSTALFP</sequence>
<dbReference type="InterPro" id="IPR000534">
    <property type="entry name" value="Semialdehyde_DH_NAD-bd"/>
</dbReference>
<comment type="pathway">
    <text evidence="5">Amino-acid biosynthesis; L-arginine biosynthesis; N(2)-acetyl-L-ornithine from L-glutamate: step 3/4.</text>
</comment>
<evidence type="ECO:0000256" key="5">
    <source>
        <dbReference type="HAMAP-Rule" id="MF_00150"/>
    </source>
</evidence>
<protein>
    <recommendedName>
        <fullName evidence="5">N-acetyl-gamma-glutamyl-phosphate reductase</fullName>
        <shortName evidence="5">AGPR</shortName>
        <ecNumber evidence="5">1.2.1.38</ecNumber>
    </recommendedName>
    <alternativeName>
        <fullName evidence="5">N-acetyl-glutamate semialdehyde dehydrogenase</fullName>
        <shortName evidence="5">NAGSA dehydrogenase</shortName>
    </alternativeName>
</protein>
<dbReference type="InterPro" id="IPR023013">
    <property type="entry name" value="AGPR_AS"/>
</dbReference>
<dbReference type="Gene3D" id="3.30.360.10">
    <property type="entry name" value="Dihydrodipicolinate Reductase, domain 2"/>
    <property type="match status" value="1"/>
</dbReference>
<evidence type="ECO:0000256" key="4">
    <source>
        <dbReference type="ARBA" id="ARBA00023002"/>
    </source>
</evidence>
<dbReference type="CDD" id="cd17895">
    <property type="entry name" value="AGPR_1_N"/>
    <property type="match status" value="1"/>
</dbReference>
<dbReference type="InterPro" id="IPR036291">
    <property type="entry name" value="NAD(P)-bd_dom_sf"/>
</dbReference>
<dbReference type="Gene3D" id="3.40.50.720">
    <property type="entry name" value="NAD(P)-binding Rossmann-like Domain"/>
    <property type="match status" value="1"/>
</dbReference>
<comment type="similarity">
    <text evidence="5">Belongs to the NAGSA dehydrogenase family. Type 1 subfamily.</text>
</comment>
<dbReference type="InterPro" id="IPR050085">
    <property type="entry name" value="AGPR"/>
</dbReference>
<dbReference type="InterPro" id="IPR058924">
    <property type="entry name" value="AGPR_dimerisation_dom"/>
</dbReference>
<dbReference type="HAMAP" id="MF_00150">
    <property type="entry name" value="ArgC_type1"/>
    <property type="match status" value="1"/>
</dbReference>
<evidence type="ECO:0000259" key="7">
    <source>
        <dbReference type="SMART" id="SM00859"/>
    </source>
</evidence>
<comment type="catalytic activity">
    <reaction evidence="5">
        <text>N-acetyl-L-glutamate 5-semialdehyde + phosphate + NADP(+) = N-acetyl-L-glutamyl 5-phosphate + NADPH + H(+)</text>
        <dbReference type="Rhea" id="RHEA:21588"/>
        <dbReference type="ChEBI" id="CHEBI:15378"/>
        <dbReference type="ChEBI" id="CHEBI:29123"/>
        <dbReference type="ChEBI" id="CHEBI:43474"/>
        <dbReference type="ChEBI" id="CHEBI:57783"/>
        <dbReference type="ChEBI" id="CHEBI:57936"/>
        <dbReference type="ChEBI" id="CHEBI:58349"/>
        <dbReference type="EC" id="1.2.1.38"/>
    </reaction>
</comment>
<evidence type="ECO:0000313" key="8">
    <source>
        <dbReference type="EMBL" id="CCU80655.1"/>
    </source>
</evidence>
<dbReference type="PANTHER" id="PTHR32338:SF10">
    <property type="entry name" value="N-ACETYL-GAMMA-GLUTAMYL-PHOSPHATE REDUCTASE, CHLOROPLASTIC-RELATED"/>
    <property type="match status" value="1"/>
</dbReference>
<keyword evidence="9" id="KW-1185">Reference proteome</keyword>
<proteinExistence type="inferred from homology"/>
<dbReference type="GO" id="GO:0003942">
    <property type="term" value="F:N-acetyl-gamma-glutamyl-phosphate reductase activity"/>
    <property type="evidence" value="ECO:0007669"/>
    <property type="project" value="UniProtKB-UniRule"/>
</dbReference>
<dbReference type="SUPFAM" id="SSF55347">
    <property type="entry name" value="Glyceraldehyde-3-phosphate dehydrogenase-like, C-terminal domain"/>
    <property type="match status" value="1"/>
</dbReference>
<evidence type="ECO:0000256" key="2">
    <source>
        <dbReference type="ARBA" id="ARBA00022605"/>
    </source>
</evidence>
<evidence type="ECO:0000256" key="6">
    <source>
        <dbReference type="PROSITE-ProRule" id="PRU10010"/>
    </source>
</evidence>
<dbReference type="STRING" id="1293054.HSACCH_02203"/>
<dbReference type="PROSITE" id="PS01224">
    <property type="entry name" value="ARGC"/>
    <property type="match status" value="1"/>
</dbReference>
<dbReference type="UniPathway" id="UPA00068">
    <property type="reaction ID" value="UER00108"/>
</dbReference>